<organism evidence="1 2">
    <name type="scientific">Kosmotoga olearia (strain ATCC BAA-1733 / DSM 21960 / TBF 19.5.1)</name>
    <dbReference type="NCBI Taxonomy" id="521045"/>
    <lineage>
        <taxon>Bacteria</taxon>
        <taxon>Thermotogati</taxon>
        <taxon>Thermotogota</taxon>
        <taxon>Thermotogae</taxon>
        <taxon>Kosmotogales</taxon>
        <taxon>Kosmotogaceae</taxon>
        <taxon>Kosmotoga</taxon>
    </lineage>
</organism>
<dbReference type="HOGENOM" id="CLU_2286677_0_0_0"/>
<dbReference type="Proteomes" id="UP000002382">
    <property type="component" value="Chromosome"/>
</dbReference>
<dbReference type="AlphaFoldDB" id="C5CDJ8"/>
<accession>C5CDJ8</accession>
<dbReference type="KEGG" id="kol:Kole_0357"/>
<sequence>MEAVRGQWVQIHKIILKPGERAPQVPEDTAKVPFELRVKGYLQDEKAAIGDLVTIKTPIGREVKGQLIDIEPRYTHDFGDYVSVLDEAGAELQELMRKISESDER</sequence>
<dbReference type="RefSeq" id="WP_012744869.1">
    <property type="nucleotide sequence ID" value="NC_012785.1"/>
</dbReference>
<evidence type="ECO:0000313" key="2">
    <source>
        <dbReference type="Proteomes" id="UP000002382"/>
    </source>
</evidence>
<dbReference type="STRING" id="521045.Kole_0357"/>
<dbReference type="OrthoDB" id="3712030at2"/>
<name>C5CDJ8_KOSOT</name>
<dbReference type="eggNOG" id="ENOG503315M">
    <property type="taxonomic scope" value="Bacteria"/>
</dbReference>
<reference evidence="1 2" key="1">
    <citation type="submission" date="2009-06" db="EMBL/GenBank/DDBJ databases">
        <title>Complete sequence of Thermotogales bacterium TBF 19.5.1.</title>
        <authorList>
            <consortium name="US DOE Joint Genome Institute"/>
            <person name="Lucas S."/>
            <person name="Copeland A."/>
            <person name="Lapidus A."/>
            <person name="Glavina del Rio T."/>
            <person name="Tice H."/>
            <person name="Bruce D."/>
            <person name="Goodwin L."/>
            <person name="Pitluck S."/>
            <person name="Chertkov O."/>
            <person name="Brettin T."/>
            <person name="Detter J.C."/>
            <person name="Han C."/>
            <person name="Schmutz J."/>
            <person name="Larimer F."/>
            <person name="Land M."/>
            <person name="Hauser L."/>
            <person name="Kyrpides N."/>
            <person name="Ovchinnikova G."/>
            <person name="Noll K."/>
        </authorList>
    </citation>
    <scope>NUCLEOTIDE SEQUENCE [LARGE SCALE GENOMIC DNA]</scope>
    <source>
        <strain evidence="2">ATCC BAA-1733 / DSM 21960 / TBF 19.5.1</strain>
    </source>
</reference>
<proteinExistence type="predicted"/>
<protein>
    <recommendedName>
        <fullName evidence="3">2-amino-4-ketopentanoate thiolase, alpha subunit</fullName>
    </recommendedName>
</protein>
<dbReference type="EMBL" id="CP001634">
    <property type="protein sequence ID" value="ACR79082.1"/>
    <property type="molecule type" value="Genomic_DNA"/>
</dbReference>
<dbReference type="Pfam" id="PF22010">
    <property type="entry name" value="OrtA"/>
    <property type="match status" value="1"/>
</dbReference>
<evidence type="ECO:0008006" key="3">
    <source>
        <dbReference type="Google" id="ProtNLM"/>
    </source>
</evidence>
<reference evidence="1 2" key="2">
    <citation type="journal article" date="2011" name="J. Bacteriol.">
        <title>Genome Sequence of Kosmotoga olearia Strain TBF 19.5.1, a Thermophilic Bacterium with a Wide Growth Temperature Range, Isolated from the Troll B Oil Platform in the North Sea.</title>
        <authorList>
            <person name="Swithers K.S."/>
            <person name="Dipippo J.L."/>
            <person name="Bruce D.C."/>
            <person name="Detter C."/>
            <person name="Tapia R."/>
            <person name="Han S."/>
            <person name="Goodwin L.A."/>
            <person name="Han J."/>
            <person name="Woyke T."/>
            <person name="Pitluck S."/>
            <person name="Pennacchio L."/>
            <person name="Nolan M."/>
            <person name="Mikhailova N."/>
            <person name="Land M.L."/>
            <person name="Nesbo C.L."/>
            <person name="Gogarten J.P."/>
            <person name="Noll K.M."/>
        </authorList>
    </citation>
    <scope>NUCLEOTIDE SEQUENCE [LARGE SCALE GENOMIC DNA]</scope>
    <source>
        <strain evidence="2">ATCC BAA-1733 / DSM 21960 / TBF 19.5.1</strain>
    </source>
</reference>
<dbReference type="NCBIfam" id="NF040739">
    <property type="entry name" value="ornith_OrtA"/>
    <property type="match status" value="1"/>
</dbReference>
<dbReference type="InterPro" id="IPR047755">
    <property type="entry name" value="OrtA"/>
</dbReference>
<evidence type="ECO:0000313" key="1">
    <source>
        <dbReference type="EMBL" id="ACR79082.1"/>
    </source>
</evidence>
<keyword evidence="2" id="KW-1185">Reference proteome</keyword>
<gene>
    <name evidence="1" type="ordered locus">Kole_0357</name>
</gene>